<protein>
    <submittedName>
        <fullName evidence="1">Unnamed protein product</fullName>
    </submittedName>
</protein>
<name>A0ACB5T6D2_AMBMO</name>
<comment type="caution">
    <text evidence="1">The sequence shown here is derived from an EMBL/GenBank/DDBJ whole genome shotgun (WGS) entry which is preliminary data.</text>
</comment>
<gene>
    <name evidence="1" type="ORF">Amon02_000555500</name>
</gene>
<organism evidence="1 2">
    <name type="scientific">Ambrosiozyma monospora</name>
    <name type="common">Yeast</name>
    <name type="synonym">Endomycopsis monosporus</name>
    <dbReference type="NCBI Taxonomy" id="43982"/>
    <lineage>
        <taxon>Eukaryota</taxon>
        <taxon>Fungi</taxon>
        <taxon>Dikarya</taxon>
        <taxon>Ascomycota</taxon>
        <taxon>Saccharomycotina</taxon>
        <taxon>Pichiomycetes</taxon>
        <taxon>Pichiales</taxon>
        <taxon>Pichiaceae</taxon>
        <taxon>Ambrosiozyma</taxon>
    </lineage>
</organism>
<sequence>MSSINKSGTRFVPKIKQRKKTPLANLKKPSGSKKPSTVQKKPELSTPPSTQVSTQPKTPNSKQKDSENDQTKDNDPSEKQNDDTGKTTAGIMTPQSTQLPVLTQPGSPKSQAQVEPARPATPPPTQTQSQPKSTAASPKAGTSIEIPAIPTLSTSTSPQTTTAKVTPTPIATIPTIARPRTRRDSVDTIASSTRPALSLSQISTAGGASSTSSRDPVVSGALQRQRRLPSLANTGTGSLIGGRRRSSITASSAKTNVGGPPPPIFGLRSRRGSTASVFESESEAGDPAPVRIGIPVGAPAKRRRSSAAGGPIKRRRRRSSAASNVAGSEAKHVAKSVSFKETSFKEPSSIGIPKKSKSIAPTSSSSASSRGTSNSSTISAPTSALKSSTISAPTESQSHSIAPIPENRNVTDPIPRELTEEERKTLTIYYKDPVKEKLVKLESEDIRELELVPSNTKVIDNIKELTLVRNI</sequence>
<accession>A0ACB5T6D2</accession>
<evidence type="ECO:0000313" key="1">
    <source>
        <dbReference type="EMBL" id="GME82494.1"/>
    </source>
</evidence>
<keyword evidence="2" id="KW-1185">Reference proteome</keyword>
<dbReference type="EMBL" id="BSXS01004119">
    <property type="protein sequence ID" value="GME82494.1"/>
    <property type="molecule type" value="Genomic_DNA"/>
</dbReference>
<reference evidence="1" key="1">
    <citation type="submission" date="2023-04" db="EMBL/GenBank/DDBJ databases">
        <title>Ambrosiozyma monospora NBRC 10751.</title>
        <authorList>
            <person name="Ichikawa N."/>
            <person name="Sato H."/>
            <person name="Tonouchi N."/>
        </authorList>
    </citation>
    <scope>NUCLEOTIDE SEQUENCE</scope>
    <source>
        <strain evidence="1">NBRC 10751</strain>
    </source>
</reference>
<dbReference type="Proteomes" id="UP001165064">
    <property type="component" value="Unassembled WGS sequence"/>
</dbReference>
<evidence type="ECO:0000313" key="2">
    <source>
        <dbReference type="Proteomes" id="UP001165064"/>
    </source>
</evidence>
<proteinExistence type="predicted"/>